<proteinExistence type="predicted"/>
<dbReference type="PANTHER" id="PTHR43436">
    <property type="entry name" value="ARAC-FAMILY TRANSCRIPTIONAL REGULATOR"/>
    <property type="match status" value="1"/>
</dbReference>
<gene>
    <name evidence="5" type="primary">cmrA</name>
    <name evidence="5" type="ORF">GCM10009850_114960</name>
</gene>
<dbReference type="Pfam" id="PF06719">
    <property type="entry name" value="AraC_N"/>
    <property type="match status" value="1"/>
</dbReference>
<protein>
    <submittedName>
        <fullName evidence="5">AraC family transcriptional regulator CmrA</fullName>
    </submittedName>
</protein>
<keyword evidence="3" id="KW-0804">Transcription</keyword>
<dbReference type="Proteomes" id="UP001499843">
    <property type="component" value="Unassembled WGS sequence"/>
</dbReference>
<comment type="caution">
    <text evidence="5">The sequence shown here is derived from an EMBL/GenBank/DDBJ whole genome shotgun (WGS) entry which is preliminary data.</text>
</comment>
<evidence type="ECO:0000259" key="4">
    <source>
        <dbReference type="PROSITE" id="PS01124"/>
    </source>
</evidence>
<dbReference type="EMBL" id="BAAAQX010000059">
    <property type="protein sequence ID" value="GAA2216027.1"/>
    <property type="molecule type" value="Genomic_DNA"/>
</dbReference>
<dbReference type="InterPro" id="IPR009057">
    <property type="entry name" value="Homeodomain-like_sf"/>
</dbReference>
<keyword evidence="6" id="KW-1185">Reference proteome</keyword>
<evidence type="ECO:0000313" key="6">
    <source>
        <dbReference type="Proteomes" id="UP001499843"/>
    </source>
</evidence>
<dbReference type="PRINTS" id="PR00032">
    <property type="entry name" value="HTHARAC"/>
</dbReference>
<dbReference type="InterPro" id="IPR018060">
    <property type="entry name" value="HTH_AraC"/>
</dbReference>
<keyword evidence="2" id="KW-0238">DNA-binding</keyword>
<name>A0ABP5Q022_9ACTN</name>
<dbReference type="Pfam" id="PF12833">
    <property type="entry name" value="HTH_18"/>
    <property type="match status" value="1"/>
</dbReference>
<evidence type="ECO:0000256" key="2">
    <source>
        <dbReference type="ARBA" id="ARBA00023125"/>
    </source>
</evidence>
<dbReference type="SUPFAM" id="SSF46689">
    <property type="entry name" value="Homeodomain-like"/>
    <property type="match status" value="2"/>
</dbReference>
<evidence type="ECO:0000313" key="5">
    <source>
        <dbReference type="EMBL" id="GAA2216027.1"/>
    </source>
</evidence>
<reference evidence="6" key="1">
    <citation type="journal article" date="2019" name="Int. J. Syst. Evol. Microbiol.">
        <title>The Global Catalogue of Microorganisms (GCM) 10K type strain sequencing project: providing services to taxonomists for standard genome sequencing and annotation.</title>
        <authorList>
            <consortium name="The Broad Institute Genomics Platform"/>
            <consortium name="The Broad Institute Genome Sequencing Center for Infectious Disease"/>
            <person name="Wu L."/>
            <person name="Ma J."/>
        </authorList>
    </citation>
    <scope>NUCLEOTIDE SEQUENCE [LARGE SCALE GENOMIC DNA]</scope>
    <source>
        <strain evidence="6">JCM 16114</strain>
    </source>
</reference>
<sequence length="311" mass="34837">MSSADLVAALTTRTTRIGGNDGGWPGLTLYRYIEPTAPAWEEIQSLSLGIVAQGSKAVIVEDERYVYDPFHYLVLSSNLHFQAEVLQADAEQPFLSFVLEIDPTLVRKVSTDMLGRRAGSFGAATEEQGETASCVVSPLDPELMAAVLRFLHSLDSDADRRVLAPMCVEEMVYRVLRREQFSRMLHIAARQTAHTPISAALAFARAHYAEPLTVSDLARQVALSPSAFSASFREMTGRTPYQFLKEYRLDRARELLLDRGMTVAEVSRHVGYASVSHFIKEFRNRFGVTPRAYVDAYLVEAELRRRQSDLE</sequence>
<evidence type="ECO:0000256" key="3">
    <source>
        <dbReference type="ARBA" id="ARBA00023163"/>
    </source>
</evidence>
<dbReference type="PROSITE" id="PS01124">
    <property type="entry name" value="HTH_ARAC_FAMILY_2"/>
    <property type="match status" value="1"/>
</dbReference>
<feature type="domain" description="HTH araC/xylS-type" evidence="4">
    <location>
        <begin position="198"/>
        <end position="296"/>
    </location>
</feature>
<dbReference type="InterPro" id="IPR009594">
    <property type="entry name" value="Tscrpt_reg_HTH_AraC_N"/>
</dbReference>
<dbReference type="Gene3D" id="1.10.10.60">
    <property type="entry name" value="Homeodomain-like"/>
    <property type="match status" value="2"/>
</dbReference>
<keyword evidence="1" id="KW-0805">Transcription regulation</keyword>
<dbReference type="PROSITE" id="PS00041">
    <property type="entry name" value="HTH_ARAC_FAMILY_1"/>
    <property type="match status" value="1"/>
</dbReference>
<evidence type="ECO:0000256" key="1">
    <source>
        <dbReference type="ARBA" id="ARBA00023015"/>
    </source>
</evidence>
<dbReference type="InterPro" id="IPR018062">
    <property type="entry name" value="HTH_AraC-typ_CS"/>
</dbReference>
<organism evidence="5 6">
    <name type="scientific">Nonomuraea monospora</name>
    <dbReference type="NCBI Taxonomy" id="568818"/>
    <lineage>
        <taxon>Bacteria</taxon>
        <taxon>Bacillati</taxon>
        <taxon>Actinomycetota</taxon>
        <taxon>Actinomycetes</taxon>
        <taxon>Streptosporangiales</taxon>
        <taxon>Streptosporangiaceae</taxon>
        <taxon>Nonomuraea</taxon>
    </lineage>
</organism>
<dbReference type="InterPro" id="IPR020449">
    <property type="entry name" value="Tscrpt_reg_AraC-type_HTH"/>
</dbReference>
<dbReference type="SMART" id="SM00342">
    <property type="entry name" value="HTH_ARAC"/>
    <property type="match status" value="1"/>
</dbReference>
<accession>A0ABP5Q022</accession>
<dbReference type="PANTHER" id="PTHR43436:SF1">
    <property type="entry name" value="TRANSCRIPTIONAL REGULATORY PROTEIN"/>
    <property type="match status" value="1"/>
</dbReference>